<dbReference type="Gene3D" id="6.10.250.3020">
    <property type="match status" value="1"/>
</dbReference>
<dbReference type="CDD" id="cd00082">
    <property type="entry name" value="HisKA"/>
    <property type="match status" value="1"/>
</dbReference>
<dbReference type="InterPro" id="IPR003594">
    <property type="entry name" value="HATPase_dom"/>
</dbReference>
<protein>
    <recommendedName>
        <fullName evidence="15">C4-dicarboxylate transport sensor protein DctB</fullName>
        <ecNumber evidence="3">2.7.13.3</ecNumber>
    </recommendedName>
</protein>
<evidence type="ECO:0000256" key="6">
    <source>
        <dbReference type="ARBA" id="ARBA00022553"/>
    </source>
</evidence>
<keyword evidence="7" id="KW-0808">Transferase</keyword>
<dbReference type="SUPFAM" id="SSF47384">
    <property type="entry name" value="Homodimeric domain of signal transducing histidine kinase"/>
    <property type="match status" value="1"/>
</dbReference>
<dbReference type="PROSITE" id="PS50109">
    <property type="entry name" value="HIS_KIN"/>
    <property type="match status" value="1"/>
</dbReference>
<dbReference type="Gene3D" id="1.10.287.130">
    <property type="match status" value="1"/>
</dbReference>
<evidence type="ECO:0000256" key="7">
    <source>
        <dbReference type="ARBA" id="ARBA00022679"/>
    </source>
</evidence>
<dbReference type="Gene3D" id="3.30.565.10">
    <property type="entry name" value="Histidine kinase-like ATPase, C-terminal domain"/>
    <property type="match status" value="1"/>
</dbReference>
<dbReference type="EC" id="2.7.13.3" evidence="3"/>
<keyword evidence="9" id="KW-0547">Nucleotide-binding</keyword>
<keyword evidence="16" id="KW-0175">Coiled coil</keyword>
<dbReference type="InterPro" id="IPR003661">
    <property type="entry name" value="HisK_dim/P_dom"/>
</dbReference>
<evidence type="ECO:0000256" key="3">
    <source>
        <dbReference type="ARBA" id="ARBA00012438"/>
    </source>
</evidence>
<evidence type="ECO:0000256" key="1">
    <source>
        <dbReference type="ARBA" id="ARBA00000085"/>
    </source>
</evidence>
<keyword evidence="14" id="KW-0472">Membrane</keyword>
<dbReference type="SUPFAM" id="SSF103190">
    <property type="entry name" value="Sensory domain-like"/>
    <property type="match status" value="1"/>
</dbReference>
<dbReference type="GO" id="GO:0000155">
    <property type="term" value="F:phosphorelay sensor kinase activity"/>
    <property type="evidence" value="ECO:0007669"/>
    <property type="project" value="InterPro"/>
</dbReference>
<dbReference type="InterPro" id="IPR017055">
    <property type="entry name" value="Sig_transdc_His_kinase_DctB"/>
</dbReference>
<dbReference type="Gene3D" id="3.30.450.20">
    <property type="entry name" value="PAS domain"/>
    <property type="match status" value="2"/>
</dbReference>
<dbReference type="PIRSF" id="PIRSF036431">
    <property type="entry name" value="STHK_DctB"/>
    <property type="match status" value="1"/>
</dbReference>
<evidence type="ECO:0000256" key="15">
    <source>
        <dbReference type="ARBA" id="ARBA00073143"/>
    </source>
</evidence>
<evidence type="ECO:0000256" key="14">
    <source>
        <dbReference type="ARBA" id="ARBA00023136"/>
    </source>
</evidence>
<dbReference type="AlphaFoldDB" id="A0A2N7W7U3"/>
<dbReference type="InterPro" id="IPR004358">
    <property type="entry name" value="Sig_transdc_His_kin-like_C"/>
</dbReference>
<keyword evidence="19" id="KW-1185">Reference proteome</keyword>
<keyword evidence="11" id="KW-0067">ATP-binding</keyword>
<gene>
    <name evidence="18" type="ORF">C0Z19_10730</name>
</gene>
<evidence type="ECO:0000256" key="5">
    <source>
        <dbReference type="ARBA" id="ARBA00022519"/>
    </source>
</evidence>
<evidence type="ECO:0000256" key="9">
    <source>
        <dbReference type="ARBA" id="ARBA00022741"/>
    </source>
</evidence>
<evidence type="ECO:0000259" key="17">
    <source>
        <dbReference type="PROSITE" id="PS50109"/>
    </source>
</evidence>
<organism evidence="18 19">
    <name type="scientific">Trinickia soli</name>
    <dbReference type="NCBI Taxonomy" id="380675"/>
    <lineage>
        <taxon>Bacteria</taxon>
        <taxon>Pseudomonadati</taxon>
        <taxon>Pseudomonadota</taxon>
        <taxon>Betaproteobacteria</taxon>
        <taxon>Burkholderiales</taxon>
        <taxon>Burkholderiaceae</taxon>
        <taxon>Trinickia</taxon>
    </lineage>
</organism>
<comment type="caution">
    <text evidence="18">The sequence shown here is derived from an EMBL/GenBank/DDBJ whole genome shotgun (WGS) entry which is preliminary data.</text>
</comment>
<dbReference type="Proteomes" id="UP000235347">
    <property type="component" value="Unassembled WGS sequence"/>
</dbReference>
<evidence type="ECO:0000256" key="10">
    <source>
        <dbReference type="ARBA" id="ARBA00022777"/>
    </source>
</evidence>
<evidence type="ECO:0000313" key="19">
    <source>
        <dbReference type="Proteomes" id="UP000235347"/>
    </source>
</evidence>
<keyword evidence="4" id="KW-1003">Cell membrane</keyword>
<evidence type="ECO:0000256" key="4">
    <source>
        <dbReference type="ARBA" id="ARBA00022475"/>
    </source>
</evidence>
<dbReference type="GO" id="GO:0005886">
    <property type="term" value="C:plasma membrane"/>
    <property type="evidence" value="ECO:0007669"/>
    <property type="project" value="UniProtKB-SubCell"/>
</dbReference>
<feature type="domain" description="Histidine kinase" evidence="17">
    <location>
        <begin position="389"/>
        <end position="628"/>
    </location>
</feature>
<reference evidence="18 19" key="1">
    <citation type="submission" date="2018-01" db="EMBL/GenBank/DDBJ databases">
        <title>Whole genome analyses suggest that Burkholderia sensu lato contains two further novel genera in the rhizoxinica-symbiotica group Mycetohabitans gen. nov., and Trinickia gen. nov.: implications for the evolution of diazotrophy and nodulation in the Burkholderiaceae.</title>
        <authorList>
            <person name="Estrada-de los Santos P."/>
            <person name="Palmer M."/>
            <person name="Chavez-Ramirez B."/>
            <person name="Beukes C."/>
            <person name="Steenkamp E.T."/>
            <person name="Hirsch A.M."/>
            <person name="Manyaka P."/>
            <person name="Maluk M."/>
            <person name="Lafos M."/>
            <person name="Crook M."/>
            <person name="Gross E."/>
            <person name="Simon M.F."/>
            <person name="Bueno dos Reis Junior F."/>
            <person name="Poole P.S."/>
            <person name="Venter S.N."/>
            <person name="James E.K."/>
        </authorList>
    </citation>
    <scope>NUCLEOTIDE SEQUENCE [LARGE SCALE GENOMIC DNA]</scope>
    <source>
        <strain evidence="18 19">GP25-8</strain>
    </source>
</reference>
<dbReference type="InterPro" id="IPR029151">
    <property type="entry name" value="Sensor-like_sf"/>
</dbReference>
<evidence type="ECO:0000313" key="18">
    <source>
        <dbReference type="EMBL" id="PMS25462.1"/>
    </source>
</evidence>
<evidence type="ECO:0000256" key="11">
    <source>
        <dbReference type="ARBA" id="ARBA00022840"/>
    </source>
</evidence>
<evidence type="ECO:0000256" key="12">
    <source>
        <dbReference type="ARBA" id="ARBA00022989"/>
    </source>
</evidence>
<name>A0A2N7W7U3_9BURK</name>
<evidence type="ECO:0000256" key="2">
    <source>
        <dbReference type="ARBA" id="ARBA00004429"/>
    </source>
</evidence>
<dbReference type="PRINTS" id="PR00344">
    <property type="entry name" value="BCTRLSENSOR"/>
</dbReference>
<dbReference type="SMART" id="SM00388">
    <property type="entry name" value="HisKA"/>
    <property type="match status" value="1"/>
</dbReference>
<evidence type="ECO:0000256" key="13">
    <source>
        <dbReference type="ARBA" id="ARBA00023012"/>
    </source>
</evidence>
<dbReference type="SMART" id="SM00387">
    <property type="entry name" value="HATPase_c"/>
    <property type="match status" value="1"/>
</dbReference>
<dbReference type="Pfam" id="PF00512">
    <property type="entry name" value="HisKA"/>
    <property type="match status" value="1"/>
</dbReference>
<keyword evidence="10 18" id="KW-0418">Kinase</keyword>
<proteinExistence type="predicted"/>
<dbReference type="GO" id="GO:0005524">
    <property type="term" value="F:ATP binding"/>
    <property type="evidence" value="ECO:0007669"/>
    <property type="project" value="UniProtKB-KW"/>
</dbReference>
<dbReference type="InterPro" id="IPR005467">
    <property type="entry name" value="His_kinase_dom"/>
</dbReference>
<keyword evidence="5" id="KW-0997">Cell inner membrane</keyword>
<evidence type="ECO:0000256" key="8">
    <source>
        <dbReference type="ARBA" id="ARBA00022692"/>
    </source>
</evidence>
<comment type="subcellular location">
    <subcellularLocation>
        <location evidence="2">Cell inner membrane</location>
        <topology evidence="2">Multi-pass membrane protein</topology>
    </subcellularLocation>
</comment>
<evidence type="ECO:0000256" key="16">
    <source>
        <dbReference type="SAM" id="Coils"/>
    </source>
</evidence>
<feature type="coiled-coil region" evidence="16">
    <location>
        <begin position="332"/>
        <end position="373"/>
    </location>
</feature>
<keyword evidence="13" id="KW-0902">Two-component regulatory system</keyword>
<comment type="catalytic activity">
    <reaction evidence="1">
        <text>ATP + protein L-histidine = ADP + protein N-phospho-L-histidine.</text>
        <dbReference type="EC" id="2.7.13.3"/>
    </reaction>
</comment>
<dbReference type="RefSeq" id="WP_102609791.1">
    <property type="nucleotide sequence ID" value="NZ_CADIKD010000010.1"/>
</dbReference>
<dbReference type="FunFam" id="1.10.287.130:FF:000049">
    <property type="entry name" value="C4-dicarboxylate transport sensor protein DctB"/>
    <property type="match status" value="1"/>
</dbReference>
<dbReference type="InterPro" id="IPR036097">
    <property type="entry name" value="HisK_dim/P_sf"/>
</dbReference>
<dbReference type="PANTHER" id="PTHR43065:SF46">
    <property type="entry name" value="C4-DICARBOXYLATE TRANSPORT SENSOR PROTEIN DCTB"/>
    <property type="match status" value="1"/>
</dbReference>
<keyword evidence="8" id="KW-0812">Transmembrane</keyword>
<sequence>MTRRLIVVLALAAALVALCSATWHLAWRRGIGALQQQATVRADRNVSALADTLERYESLSYLVASQPVVGEALETGAPDAIERANRYLSDANAHAHADVTYIIRADGLCLSASNWDRADSFAGSQYRFRPYFVDAMGAHVGRFFGIGTVSHVPGYYISQPVYRGGRIVGVAVLKLNLEWFAGADANEPVFVVDKHGVIFLSSVPAWKYRTVRDLPREVTAAIEETRQYAQQSISKLPITPVRALNASEARVVRVGSRRFSPYYLLTQRGLGVPDWQLMTLAPVDPVLDDARNATAAVGFGFVSLCLLAFYWRMRRARLREMMKGRTLLQKAYAELNQRVEERTADLQAANAQLQTEVAERTRAENELRAAHAELLQTSKLAALGQMAAGITHELNQPLTALRTFSDNTRVLIERGALADARENLEAIGALTDRMGKITNQLKLFVGRAQTHNARSPVARALRNALQLLQKRLQPVSLQLRIREVRTLADPRSQPAPIDAGGYRPFDVTAEHASLIAYCDDLRLEQALINLIGNALDALDTVASPRLCIDVDVADEALAIAVRDNGPGIAADVLPRLFEPFFTTKQTGKGLGLGLAIASSIARDCGGSLGAHNDAGGGAVFVLTLRRATTLAPQPDPAAPR</sequence>
<dbReference type="InterPro" id="IPR036890">
    <property type="entry name" value="HATPase_C_sf"/>
</dbReference>
<accession>A0A2N7W7U3</accession>
<dbReference type="PANTHER" id="PTHR43065">
    <property type="entry name" value="SENSOR HISTIDINE KINASE"/>
    <property type="match status" value="1"/>
</dbReference>
<dbReference type="EMBL" id="PNYB01000007">
    <property type="protein sequence ID" value="PMS25462.1"/>
    <property type="molecule type" value="Genomic_DNA"/>
</dbReference>
<dbReference type="Pfam" id="PF02518">
    <property type="entry name" value="HATPase_c"/>
    <property type="match status" value="1"/>
</dbReference>
<keyword evidence="12" id="KW-1133">Transmembrane helix</keyword>
<dbReference type="SUPFAM" id="SSF55874">
    <property type="entry name" value="ATPase domain of HSP90 chaperone/DNA topoisomerase II/histidine kinase"/>
    <property type="match status" value="1"/>
</dbReference>
<keyword evidence="6" id="KW-0597">Phosphoprotein</keyword>